<dbReference type="PANTHER" id="PTHR12526">
    <property type="entry name" value="GLYCOSYLTRANSFERASE"/>
    <property type="match status" value="1"/>
</dbReference>
<protein>
    <submittedName>
        <fullName evidence="5">Glycosyltransferase family 4 protein</fullName>
    </submittedName>
</protein>
<name>A0ABS4BKA3_9HYPH</name>
<evidence type="ECO:0000256" key="1">
    <source>
        <dbReference type="ARBA" id="ARBA00009481"/>
    </source>
</evidence>
<dbReference type="EMBL" id="JAGJCF010000014">
    <property type="protein sequence ID" value="MBP0617187.1"/>
    <property type="molecule type" value="Genomic_DNA"/>
</dbReference>
<dbReference type="Pfam" id="PF00534">
    <property type="entry name" value="Glycos_transf_1"/>
    <property type="match status" value="1"/>
</dbReference>
<reference evidence="5 6" key="1">
    <citation type="submission" date="2021-04" db="EMBL/GenBank/DDBJ databases">
        <title>Whole genome sequence of Jiella sp. KSK16Y-1.</title>
        <authorList>
            <person name="Tuo L."/>
        </authorList>
    </citation>
    <scope>NUCLEOTIDE SEQUENCE [LARGE SCALE GENOMIC DNA]</scope>
    <source>
        <strain evidence="5 6">KSK16Y-1</strain>
    </source>
</reference>
<dbReference type="InterPro" id="IPR001296">
    <property type="entry name" value="Glyco_trans_1"/>
</dbReference>
<dbReference type="Gene3D" id="3.40.50.2000">
    <property type="entry name" value="Glycogen Phosphorylase B"/>
    <property type="match status" value="2"/>
</dbReference>
<dbReference type="Proteomes" id="UP000678276">
    <property type="component" value="Unassembled WGS sequence"/>
</dbReference>
<organism evidence="5 6">
    <name type="scientific">Jiella mangrovi</name>
    <dbReference type="NCBI Taxonomy" id="2821407"/>
    <lineage>
        <taxon>Bacteria</taxon>
        <taxon>Pseudomonadati</taxon>
        <taxon>Pseudomonadota</taxon>
        <taxon>Alphaproteobacteria</taxon>
        <taxon>Hyphomicrobiales</taxon>
        <taxon>Aurantimonadaceae</taxon>
        <taxon>Jiella</taxon>
    </lineage>
</organism>
<dbReference type="SUPFAM" id="SSF53756">
    <property type="entry name" value="UDP-Glycosyltransferase/glycogen phosphorylase"/>
    <property type="match status" value="1"/>
</dbReference>
<evidence type="ECO:0000313" key="6">
    <source>
        <dbReference type="Proteomes" id="UP000678276"/>
    </source>
</evidence>
<comment type="similarity">
    <text evidence="1">Belongs to the glycosyltransferase group 1 family. Glycosyltransferase 4 subfamily.</text>
</comment>
<gene>
    <name evidence="5" type="ORF">J6595_16495</name>
</gene>
<keyword evidence="2" id="KW-0328">Glycosyltransferase</keyword>
<accession>A0ABS4BKA3</accession>
<dbReference type="PANTHER" id="PTHR12526:SF640">
    <property type="entry name" value="COLANIC ACID BIOSYNTHESIS GLYCOSYLTRANSFERASE WCAL-RELATED"/>
    <property type="match status" value="1"/>
</dbReference>
<keyword evidence="3" id="KW-0808">Transferase</keyword>
<keyword evidence="6" id="KW-1185">Reference proteome</keyword>
<evidence type="ECO:0000313" key="5">
    <source>
        <dbReference type="EMBL" id="MBP0617187.1"/>
    </source>
</evidence>
<proteinExistence type="inferred from homology"/>
<evidence type="ECO:0000256" key="2">
    <source>
        <dbReference type="ARBA" id="ARBA00022676"/>
    </source>
</evidence>
<comment type="caution">
    <text evidence="5">The sequence shown here is derived from an EMBL/GenBank/DDBJ whole genome shotgun (WGS) entry which is preliminary data.</text>
</comment>
<sequence length="391" mass="41934">MKILFYAPMKAPDDPIASGDRLVARNLAAALERRGHDVVLVSRFRSYDRGSACRQDRLGAIGQRLAQRLLRRLERSPDRPDLWFTYHLYHKAPDLLGPYVATALGIPYVVAEASVAGKQRSGPFERFYRESVAALGRADLVLTLNPNDAAGVRPHLRPDAPMADLPPFIDASPLLAATGDRGGARARLARRHGLDPSRPWLVTAAMMRSDQKLASYRVLAEAVSRLDADAFELLIAGAGPAEAEVRAAFAEKGVDATFLGEVPGADMPALLSACDLFVWPAVKEAYGMALIEAQASGLPVVAGASAGVAGVVGHGQTGLLPRQGDADAFAGAVRALLDPGRRRAFGEAARQRVVDHHDIASAAGRLDHLLGETLRRFRASRAPSRSIERTV</sequence>
<feature type="domain" description="Glycosyl transferase family 1" evidence="4">
    <location>
        <begin position="216"/>
        <end position="352"/>
    </location>
</feature>
<evidence type="ECO:0000256" key="3">
    <source>
        <dbReference type="ARBA" id="ARBA00022679"/>
    </source>
</evidence>
<dbReference type="RefSeq" id="WP_209595682.1">
    <property type="nucleotide sequence ID" value="NZ_JAGJCF010000014.1"/>
</dbReference>
<evidence type="ECO:0000259" key="4">
    <source>
        <dbReference type="Pfam" id="PF00534"/>
    </source>
</evidence>
<dbReference type="CDD" id="cd03801">
    <property type="entry name" value="GT4_PimA-like"/>
    <property type="match status" value="1"/>
</dbReference>